<feature type="transmembrane region" description="Helical" evidence="1">
    <location>
        <begin position="271"/>
        <end position="288"/>
    </location>
</feature>
<evidence type="ECO:0000256" key="2">
    <source>
        <dbReference type="SAM" id="SignalP"/>
    </source>
</evidence>
<organism evidence="3 4">
    <name type="scientific">Puccinia sorghi</name>
    <dbReference type="NCBI Taxonomy" id="27349"/>
    <lineage>
        <taxon>Eukaryota</taxon>
        <taxon>Fungi</taxon>
        <taxon>Dikarya</taxon>
        <taxon>Basidiomycota</taxon>
        <taxon>Pucciniomycotina</taxon>
        <taxon>Pucciniomycetes</taxon>
        <taxon>Pucciniales</taxon>
        <taxon>Pucciniaceae</taxon>
        <taxon>Puccinia</taxon>
    </lineage>
</organism>
<accession>A0A0L6VEH2</accession>
<dbReference type="AlphaFoldDB" id="A0A0L6VEH2"/>
<reference evidence="3 4" key="1">
    <citation type="submission" date="2015-08" db="EMBL/GenBank/DDBJ databases">
        <title>Next Generation Sequencing and Analysis of the Genome of Puccinia sorghi L Schw, the Causal Agent of Maize Common Rust.</title>
        <authorList>
            <person name="Rochi L."/>
            <person name="Burguener G."/>
            <person name="Darino M."/>
            <person name="Turjanski A."/>
            <person name="Kreff E."/>
            <person name="Dieguez M.J."/>
            <person name="Sacco F."/>
        </authorList>
    </citation>
    <scope>NUCLEOTIDE SEQUENCE [LARGE SCALE GENOMIC DNA]</scope>
    <source>
        <strain evidence="3 4">RO10H11247</strain>
    </source>
</reference>
<proteinExistence type="predicted"/>
<evidence type="ECO:0000256" key="1">
    <source>
        <dbReference type="SAM" id="Phobius"/>
    </source>
</evidence>
<keyword evidence="1" id="KW-1133">Transmembrane helix</keyword>
<protein>
    <submittedName>
        <fullName evidence="3">Putative signal peptide protein</fullName>
    </submittedName>
</protein>
<feature type="transmembrane region" description="Helical" evidence="1">
    <location>
        <begin position="130"/>
        <end position="148"/>
    </location>
</feature>
<dbReference type="Proteomes" id="UP000037035">
    <property type="component" value="Unassembled WGS sequence"/>
</dbReference>
<dbReference type="VEuPathDB" id="FungiDB:VP01_1799g2"/>
<feature type="chain" id="PRO_5005568521" evidence="2">
    <location>
        <begin position="17"/>
        <end position="900"/>
    </location>
</feature>
<name>A0A0L6VEH2_9BASI</name>
<gene>
    <name evidence="3" type="ORF">VP01_1799g2</name>
</gene>
<keyword evidence="4" id="KW-1185">Reference proteome</keyword>
<feature type="transmembrane region" description="Helical" evidence="1">
    <location>
        <begin position="96"/>
        <end position="118"/>
    </location>
</feature>
<comment type="caution">
    <text evidence="3">The sequence shown here is derived from an EMBL/GenBank/DDBJ whole genome shotgun (WGS) entry which is preliminary data.</text>
</comment>
<feature type="signal peptide" evidence="2">
    <location>
        <begin position="1"/>
        <end position="16"/>
    </location>
</feature>
<keyword evidence="2" id="KW-0732">Signal</keyword>
<sequence>MFLLLAYLSVFTVTFHLKCILSPLYPLPSLCSFTLSLNFPLLNTQYSTLLNLLKPQISQHPSQPTHPSTIFFFPFNLIFHLSANSCLQFCPTVLPLSLFILSQLNFSVNLFISSSWPISNLSFHSHCSLFLFYLYSMFALVCVIKSSLHNSFTFHKKCLRSFIFGKNVGSRLTRGFYGAWFLKLCETVRSQSIRIKWVLLSFSKLLRYREKLICSTYPDNQERVVSTVTHLGIERSGIWFLLNFFFGESILDYNIFTAQTLKIQKKTQKKIKYPFIIFTIVAFIDYPLCVEAGGLRKAVFKKHCLRFSGIPFNCVPLINQSLKNFYKDLQKSLEQIFDSFFVEFRTANLSSPQFIHQEIDFQTCKSRPQDTHQNLLDFLLLAMKLQTCSDSSGQTQPSFFQLKTAPLQVFFQPHHLKTTFLQPLLMCFNESLFFSLSVSFPFLSLCSPTSESSLSPKRMAAHSGEKIPAAGRVSFLSWQQTQRQKLATIDLVDLKTGMGESSKPLIINSILFQTLPPLKFLVRSDQINPDAVSKLTCVSSLHHVLFPSLVLPQSHYSCLFGPNYFIYFHLFFHLSDSLVCLCGWLSHCINITNCTVRVFGCQAAKLKQVNKKKCKGLVGYKLLSFGRFISPVDAEFHLVDGFFHSKALIHILNGVGYDHFKTTHNSLRINDIIFLMILHRIRKLDLGSTSGCLLSLISTQVTTEFNLTCDVIQTSMLEFTNRLFKKKFSLLALWLRLSVQQSKESSILPGVTMLIKVREFKIEFIYVCPNPLQQGFWKGFRKMKYLCNISNIEFSNPSICDITQKPGNPVLTHRVCGTIASYPLMTSSKGCWCRVFTLIILTILISFARDYKEEKSATIKIITVVKPKKKKRRRRNRISNFICIWDLIVYKKYDESCGSI</sequence>
<keyword evidence="1" id="KW-0812">Transmembrane</keyword>
<evidence type="ECO:0000313" key="3">
    <source>
        <dbReference type="EMBL" id="KNZ59129.1"/>
    </source>
</evidence>
<keyword evidence="1" id="KW-0472">Membrane</keyword>
<dbReference type="EMBL" id="LAVV01006613">
    <property type="protein sequence ID" value="KNZ59129.1"/>
    <property type="molecule type" value="Genomic_DNA"/>
</dbReference>
<evidence type="ECO:0000313" key="4">
    <source>
        <dbReference type="Proteomes" id="UP000037035"/>
    </source>
</evidence>